<name>A0ABU6TY26_9FABA</name>
<evidence type="ECO:0000259" key="2">
    <source>
        <dbReference type="Pfam" id="PF20167"/>
    </source>
</evidence>
<organism evidence="3 4">
    <name type="scientific">Stylosanthes scabra</name>
    <dbReference type="NCBI Taxonomy" id="79078"/>
    <lineage>
        <taxon>Eukaryota</taxon>
        <taxon>Viridiplantae</taxon>
        <taxon>Streptophyta</taxon>
        <taxon>Embryophyta</taxon>
        <taxon>Tracheophyta</taxon>
        <taxon>Spermatophyta</taxon>
        <taxon>Magnoliopsida</taxon>
        <taxon>eudicotyledons</taxon>
        <taxon>Gunneridae</taxon>
        <taxon>Pentapetalae</taxon>
        <taxon>rosids</taxon>
        <taxon>fabids</taxon>
        <taxon>Fabales</taxon>
        <taxon>Fabaceae</taxon>
        <taxon>Papilionoideae</taxon>
        <taxon>50 kb inversion clade</taxon>
        <taxon>dalbergioids sensu lato</taxon>
        <taxon>Dalbergieae</taxon>
        <taxon>Pterocarpus clade</taxon>
        <taxon>Stylosanthes</taxon>
    </lineage>
</organism>
<protein>
    <recommendedName>
        <fullName evidence="2">Putative plant transposon protein domain-containing protein</fullName>
    </recommendedName>
</protein>
<evidence type="ECO:0000313" key="4">
    <source>
        <dbReference type="Proteomes" id="UP001341840"/>
    </source>
</evidence>
<reference evidence="3 4" key="1">
    <citation type="journal article" date="2023" name="Plants (Basel)">
        <title>Bridging the Gap: Combining Genomics and Transcriptomics Approaches to Understand Stylosanthes scabra, an Orphan Legume from the Brazilian Caatinga.</title>
        <authorList>
            <person name="Ferreira-Neto J.R.C."/>
            <person name="da Silva M.D."/>
            <person name="Binneck E."/>
            <person name="de Melo N.F."/>
            <person name="da Silva R.H."/>
            <person name="de Melo A.L.T.M."/>
            <person name="Pandolfi V."/>
            <person name="Bustamante F.O."/>
            <person name="Brasileiro-Vidal A.C."/>
            <person name="Benko-Iseppon A.M."/>
        </authorList>
    </citation>
    <scope>NUCLEOTIDE SEQUENCE [LARGE SCALE GENOMIC DNA]</scope>
    <source>
        <tissue evidence="3">Leaves</tissue>
    </source>
</reference>
<feature type="region of interest" description="Disordered" evidence="1">
    <location>
        <begin position="205"/>
        <end position="224"/>
    </location>
</feature>
<gene>
    <name evidence="3" type="ORF">PIB30_105470</name>
</gene>
<feature type="domain" description="Putative plant transposon protein" evidence="2">
    <location>
        <begin position="4"/>
        <end position="169"/>
    </location>
</feature>
<dbReference type="Pfam" id="PF20167">
    <property type="entry name" value="Transposase_32"/>
    <property type="match status" value="1"/>
</dbReference>
<comment type="caution">
    <text evidence="3">The sequence shown here is derived from an EMBL/GenBank/DDBJ whole genome shotgun (WGS) entry which is preliminary data.</text>
</comment>
<dbReference type="InterPro" id="IPR046796">
    <property type="entry name" value="Transposase_32_dom"/>
</dbReference>
<proteinExistence type="predicted"/>
<keyword evidence="4" id="KW-1185">Reference proteome</keyword>
<dbReference type="EMBL" id="JASCZI010094503">
    <property type="protein sequence ID" value="MED6153796.1"/>
    <property type="molecule type" value="Genomic_DNA"/>
</dbReference>
<dbReference type="Proteomes" id="UP001341840">
    <property type="component" value="Unassembled WGS sequence"/>
</dbReference>
<sequence>MGIMLFREFYANARMTRRDKQSNPHYMTSVRGKDIDFSPESIKVILQLPDIDDSEQSYEARRKSDDQRLTDVLRDIYNKGKPSQIKRRELNPTARGWFDFVRRSLLPSSNNSEVTVERAVLVHSIIEGLNIKAELLITENISAAAESKDQAKRLPFPSIIYRLLYANGIKKIDGDKLIPIERPITAESMTKNKYLEIQQEIQQQFPQHPPQVQQEQNQHNQTPPQQFNWQELNQQFQQMRVDQSNFYQNFQDQQKQFFEDFGNQQKLYKQEFQDLREFLTHKKELQRQYQKDREEYVTIINHEIEFIKRTDLKMDYLCWGLQQTNPHLAPILSQDIPAFCLSNMEKGKGKFEGALRPIPIGGSSSKGKSVEDVEH</sequence>
<feature type="region of interest" description="Disordered" evidence="1">
    <location>
        <begin position="355"/>
        <end position="375"/>
    </location>
</feature>
<evidence type="ECO:0000313" key="3">
    <source>
        <dbReference type="EMBL" id="MED6153796.1"/>
    </source>
</evidence>
<accession>A0ABU6TY26</accession>
<evidence type="ECO:0000256" key="1">
    <source>
        <dbReference type="SAM" id="MobiDB-lite"/>
    </source>
</evidence>